<feature type="transmembrane region" description="Helical" evidence="11">
    <location>
        <begin position="147"/>
        <end position="168"/>
    </location>
</feature>
<evidence type="ECO:0000313" key="14">
    <source>
        <dbReference type="RefSeq" id="XP_026535599.1"/>
    </source>
</evidence>
<dbReference type="GO" id="GO:0007186">
    <property type="term" value="P:G protein-coupled receptor signaling pathway"/>
    <property type="evidence" value="ECO:0007669"/>
    <property type="project" value="TreeGrafter"/>
</dbReference>
<dbReference type="GO" id="GO:0043235">
    <property type="term" value="C:receptor complex"/>
    <property type="evidence" value="ECO:0007669"/>
    <property type="project" value="TreeGrafter"/>
</dbReference>
<feature type="transmembrane region" description="Helical" evidence="11">
    <location>
        <begin position="12"/>
        <end position="33"/>
    </location>
</feature>
<evidence type="ECO:0000256" key="8">
    <source>
        <dbReference type="ARBA" id="ARBA00023136"/>
    </source>
</evidence>
<organism evidence="12 14">
    <name type="scientific">Notechis scutatus</name>
    <name type="common">mainland tiger snake</name>
    <dbReference type="NCBI Taxonomy" id="8663"/>
    <lineage>
        <taxon>Eukaryota</taxon>
        <taxon>Metazoa</taxon>
        <taxon>Chordata</taxon>
        <taxon>Craniata</taxon>
        <taxon>Vertebrata</taxon>
        <taxon>Euteleostomi</taxon>
        <taxon>Lepidosauria</taxon>
        <taxon>Squamata</taxon>
        <taxon>Bifurcata</taxon>
        <taxon>Unidentata</taxon>
        <taxon>Episquamata</taxon>
        <taxon>Toxicofera</taxon>
        <taxon>Serpentes</taxon>
        <taxon>Colubroidea</taxon>
        <taxon>Elapidae</taxon>
        <taxon>Hydrophiinae</taxon>
        <taxon>Notechis</taxon>
    </lineage>
</organism>
<keyword evidence="9" id="KW-1015">Disulfide bond</keyword>
<dbReference type="CTD" id="10266"/>
<keyword evidence="10 13" id="KW-0675">Receptor</keyword>
<dbReference type="AlphaFoldDB" id="A0A6J1V720"/>
<comment type="similarity">
    <text evidence="2">Belongs to the RAMP family.</text>
</comment>
<evidence type="ECO:0000256" key="3">
    <source>
        <dbReference type="ARBA" id="ARBA00022448"/>
    </source>
</evidence>
<dbReference type="GO" id="GO:0072659">
    <property type="term" value="P:protein localization to plasma membrane"/>
    <property type="evidence" value="ECO:0007669"/>
    <property type="project" value="TreeGrafter"/>
</dbReference>
<keyword evidence="4" id="KW-1003">Cell membrane</keyword>
<evidence type="ECO:0000313" key="12">
    <source>
        <dbReference type="Proteomes" id="UP000504612"/>
    </source>
</evidence>
<keyword evidence="5 11" id="KW-0812">Transmembrane</keyword>
<name>A0A6J1V720_9SAUR</name>
<evidence type="ECO:0000256" key="2">
    <source>
        <dbReference type="ARBA" id="ARBA00007087"/>
    </source>
</evidence>
<dbReference type="GO" id="GO:0001525">
    <property type="term" value="P:angiogenesis"/>
    <property type="evidence" value="ECO:0007669"/>
    <property type="project" value="TreeGrafter"/>
</dbReference>
<dbReference type="GO" id="GO:0006816">
    <property type="term" value="P:calcium ion transport"/>
    <property type="evidence" value="ECO:0007669"/>
    <property type="project" value="TreeGrafter"/>
</dbReference>
<keyword evidence="12" id="KW-1185">Reference proteome</keyword>
<reference evidence="13 14" key="1">
    <citation type="submission" date="2025-04" db="UniProtKB">
        <authorList>
            <consortium name="RefSeq"/>
        </authorList>
    </citation>
    <scope>IDENTIFICATION</scope>
</reference>
<dbReference type="GO" id="GO:0006886">
    <property type="term" value="P:intracellular protein transport"/>
    <property type="evidence" value="ECO:0007669"/>
    <property type="project" value="InterPro"/>
</dbReference>
<gene>
    <name evidence="13 14" type="primary">RAMP2</name>
</gene>
<protein>
    <submittedName>
        <fullName evidence="13 14">Receptor activity-modifying protein 2</fullName>
    </submittedName>
</protein>
<keyword evidence="3" id="KW-0813">Transport</keyword>
<dbReference type="RefSeq" id="XP_026535599.1">
    <property type="nucleotide sequence ID" value="XM_026679814.1"/>
</dbReference>
<dbReference type="GO" id="GO:0009986">
    <property type="term" value="C:cell surface"/>
    <property type="evidence" value="ECO:0007669"/>
    <property type="project" value="TreeGrafter"/>
</dbReference>
<evidence type="ECO:0000256" key="9">
    <source>
        <dbReference type="ARBA" id="ARBA00023157"/>
    </source>
</evidence>
<evidence type="ECO:0000313" key="13">
    <source>
        <dbReference type="RefSeq" id="XP_026535598.1"/>
    </source>
</evidence>
<dbReference type="GO" id="GO:0015026">
    <property type="term" value="F:coreceptor activity"/>
    <property type="evidence" value="ECO:0007669"/>
    <property type="project" value="InterPro"/>
</dbReference>
<evidence type="ECO:0000256" key="7">
    <source>
        <dbReference type="ARBA" id="ARBA00022989"/>
    </source>
</evidence>
<dbReference type="GeneID" id="113420057"/>
<dbReference type="GO" id="GO:0005886">
    <property type="term" value="C:plasma membrane"/>
    <property type="evidence" value="ECO:0007669"/>
    <property type="project" value="UniProtKB-SubCell"/>
</dbReference>
<evidence type="ECO:0000256" key="1">
    <source>
        <dbReference type="ARBA" id="ARBA00004251"/>
    </source>
</evidence>
<proteinExistence type="inferred from homology"/>
<sequence length="183" mass="21321">MPQSGRLYKMDGHALLLRLLLLISTVAITIHGYSGTTVPPQNGTFSLKSLNLTLQEIKDLIYQYRTRQCWDLFTEQMANISKTYWCDWKIIRRPYSHLRKCLENEADKLDLNYPNSMAEEYIIISHHDYFFNCTLQNQPLQDPPENILLALIMTPICIIPFLVALVVLKSKDGEMQLRCRCPR</sequence>
<evidence type="ECO:0000256" key="6">
    <source>
        <dbReference type="ARBA" id="ARBA00022729"/>
    </source>
</evidence>
<evidence type="ECO:0000256" key="11">
    <source>
        <dbReference type="SAM" id="Phobius"/>
    </source>
</evidence>
<evidence type="ECO:0000256" key="4">
    <source>
        <dbReference type="ARBA" id="ARBA00022475"/>
    </source>
</evidence>
<dbReference type="RefSeq" id="XP_026535598.1">
    <property type="nucleotide sequence ID" value="XM_026679813.1"/>
</dbReference>
<dbReference type="KEGG" id="nss:113420057"/>
<dbReference type="GO" id="GO:0032870">
    <property type="term" value="P:cellular response to hormone stimulus"/>
    <property type="evidence" value="ECO:0007669"/>
    <property type="project" value="TreeGrafter"/>
</dbReference>
<keyword evidence="8 11" id="KW-0472">Membrane</keyword>
<dbReference type="GO" id="GO:0031623">
    <property type="term" value="P:receptor internalization"/>
    <property type="evidence" value="ECO:0007669"/>
    <property type="project" value="TreeGrafter"/>
</dbReference>
<dbReference type="GO" id="GO:0008277">
    <property type="term" value="P:regulation of G protein-coupled receptor signaling pathway"/>
    <property type="evidence" value="ECO:0007669"/>
    <property type="project" value="InterPro"/>
</dbReference>
<dbReference type="InterPro" id="IPR006985">
    <property type="entry name" value="RAMP"/>
</dbReference>
<comment type="subcellular location">
    <subcellularLocation>
        <location evidence="1">Cell membrane</location>
        <topology evidence="1">Single-pass type I membrane protein</topology>
    </subcellularLocation>
</comment>
<keyword evidence="7 11" id="KW-1133">Transmembrane helix</keyword>
<dbReference type="Proteomes" id="UP000504612">
    <property type="component" value="Unplaced"/>
</dbReference>
<dbReference type="PANTHER" id="PTHR14076">
    <property type="entry name" value="RECEPTOR ACTIVITY MODIFYING PROTEIN RAMP"/>
    <property type="match status" value="1"/>
</dbReference>
<dbReference type="Gene3D" id="1.10.150.510">
    <property type="entry name" value="Receptor activity modifying family"/>
    <property type="match status" value="1"/>
</dbReference>
<dbReference type="InterPro" id="IPR038126">
    <property type="entry name" value="RAMP_sf"/>
</dbReference>
<evidence type="ECO:0000256" key="10">
    <source>
        <dbReference type="ARBA" id="ARBA00023170"/>
    </source>
</evidence>
<accession>A0A6J1V720</accession>
<dbReference type="PANTHER" id="PTHR14076:SF9">
    <property type="entry name" value="RECEPTOR ACTIVITY-MODIFYING PROTEIN 2"/>
    <property type="match status" value="1"/>
</dbReference>
<evidence type="ECO:0000256" key="5">
    <source>
        <dbReference type="ARBA" id="ARBA00022692"/>
    </source>
</evidence>
<dbReference type="Pfam" id="PF04901">
    <property type="entry name" value="RAMP"/>
    <property type="match status" value="1"/>
</dbReference>
<keyword evidence="6" id="KW-0732">Signal</keyword>